<dbReference type="GO" id="GO:0016791">
    <property type="term" value="F:phosphatase activity"/>
    <property type="evidence" value="ECO:0007669"/>
    <property type="project" value="TreeGrafter"/>
</dbReference>
<dbReference type="InterPro" id="IPR004843">
    <property type="entry name" value="Calcineurin-like_PHP"/>
</dbReference>
<reference evidence="2 3" key="1">
    <citation type="submission" date="2014-03" db="EMBL/GenBank/DDBJ databases">
        <title>Genome sequence of the diesel-degrader and plant-growth promoter Acinetobacter oleivorans PF-1 isolated from the roots of poplar tree.</title>
        <authorList>
            <person name="Gkorezis P."/>
            <person name="van Hamme J."/>
            <person name="Rineau F."/>
            <person name="Vangronsveld J."/>
            <person name="Francetti A."/>
        </authorList>
    </citation>
    <scope>NUCLEOTIDE SEQUENCE [LARGE SCALE GENOMIC DNA]</scope>
    <source>
        <strain evidence="2 3">PF1</strain>
    </source>
</reference>
<dbReference type="PANTHER" id="PTHR42850">
    <property type="entry name" value="METALLOPHOSPHOESTERASE"/>
    <property type="match status" value="1"/>
</dbReference>
<sequence length="199" mass="22863">MNKLLEVNFDFEADMLISVGDLVDRGKDSLKCIELVKKPWFKAIRGNHEQMCLEASIAPEMRGFHCKHGGEWLYGLTMENYKEVLDVCLNLPIVLEVVFRGGKYGFVHADIKQNDWLDFKNDILKKDYFSESNSSTLQSALWGRSRILGKHPLKYQEIIGIHEVYLGHTVVDSPVYKDNCIYIDTGVVFGKQLTFLEIK</sequence>
<dbReference type="GO" id="GO:0008803">
    <property type="term" value="F:bis(5'-nucleosyl)-tetraphosphatase (symmetrical) activity"/>
    <property type="evidence" value="ECO:0007669"/>
    <property type="project" value="TreeGrafter"/>
</dbReference>
<dbReference type="Proteomes" id="UP000031012">
    <property type="component" value="Unassembled WGS sequence"/>
</dbReference>
<name>A0A0B2UFZ1_9GAMM</name>
<organism evidence="2 3">
    <name type="scientific">Acinetobacter oleivorans</name>
    <dbReference type="NCBI Taxonomy" id="1148157"/>
    <lineage>
        <taxon>Bacteria</taxon>
        <taxon>Pseudomonadati</taxon>
        <taxon>Pseudomonadota</taxon>
        <taxon>Gammaproteobacteria</taxon>
        <taxon>Moraxellales</taxon>
        <taxon>Moraxellaceae</taxon>
        <taxon>Acinetobacter</taxon>
    </lineage>
</organism>
<dbReference type="InterPro" id="IPR029052">
    <property type="entry name" value="Metallo-depent_PP-like"/>
</dbReference>
<dbReference type="PANTHER" id="PTHR42850:SF11">
    <property type="entry name" value="BIS(5'-NUCLEOSYL)-TETRAPHOSPHATASE [SYMMETRICAL]"/>
    <property type="match status" value="1"/>
</dbReference>
<gene>
    <name evidence="2" type="ORF">DH17_09465</name>
</gene>
<evidence type="ECO:0000313" key="2">
    <source>
        <dbReference type="EMBL" id="KHN67952.1"/>
    </source>
</evidence>
<dbReference type="EMBL" id="JHQK01000003">
    <property type="protein sequence ID" value="KHN67952.1"/>
    <property type="molecule type" value="Genomic_DNA"/>
</dbReference>
<proteinExistence type="predicted"/>
<dbReference type="Gene3D" id="3.60.21.10">
    <property type="match status" value="1"/>
</dbReference>
<dbReference type="InterPro" id="IPR050126">
    <property type="entry name" value="Ap4A_hydrolase"/>
</dbReference>
<dbReference type="PROSITE" id="PS00125">
    <property type="entry name" value="SER_THR_PHOSPHATASE"/>
    <property type="match status" value="1"/>
</dbReference>
<dbReference type="InterPro" id="IPR006186">
    <property type="entry name" value="Ser/Thr-sp_prot-phosphatase"/>
</dbReference>
<protein>
    <recommendedName>
        <fullName evidence="1">Serine/threonine specific protein phosphatases domain-containing protein</fullName>
    </recommendedName>
</protein>
<evidence type="ECO:0000313" key="3">
    <source>
        <dbReference type="Proteomes" id="UP000031012"/>
    </source>
</evidence>
<feature type="domain" description="Serine/threonine specific protein phosphatases" evidence="1">
    <location>
        <begin position="44"/>
        <end position="49"/>
    </location>
</feature>
<evidence type="ECO:0000259" key="1">
    <source>
        <dbReference type="PROSITE" id="PS00125"/>
    </source>
</evidence>
<accession>A0A0B2UFZ1</accession>
<dbReference type="SUPFAM" id="SSF56300">
    <property type="entry name" value="Metallo-dependent phosphatases"/>
    <property type="match status" value="1"/>
</dbReference>
<dbReference type="GO" id="GO:0005737">
    <property type="term" value="C:cytoplasm"/>
    <property type="evidence" value="ECO:0007669"/>
    <property type="project" value="TreeGrafter"/>
</dbReference>
<dbReference type="GO" id="GO:0110154">
    <property type="term" value="P:RNA decapping"/>
    <property type="evidence" value="ECO:0007669"/>
    <property type="project" value="TreeGrafter"/>
</dbReference>
<dbReference type="Pfam" id="PF00149">
    <property type="entry name" value="Metallophos"/>
    <property type="match status" value="1"/>
</dbReference>
<dbReference type="AlphaFoldDB" id="A0A0B2UFZ1"/>
<comment type="caution">
    <text evidence="2">The sequence shown here is derived from an EMBL/GenBank/DDBJ whole genome shotgun (WGS) entry which is preliminary data.</text>
</comment>